<feature type="region of interest" description="Disordered" evidence="2">
    <location>
        <begin position="697"/>
        <end position="722"/>
    </location>
</feature>
<dbReference type="GeneID" id="37040197"/>
<reference evidence="3 4" key="1">
    <citation type="journal article" date="2018" name="Mol. Biol. Evol.">
        <title>Broad Genomic Sampling Reveals a Smut Pathogenic Ancestry of the Fungal Clade Ustilaginomycotina.</title>
        <authorList>
            <person name="Kijpornyongpan T."/>
            <person name="Mondo S.J."/>
            <person name="Barry K."/>
            <person name="Sandor L."/>
            <person name="Lee J."/>
            <person name="Lipzen A."/>
            <person name="Pangilinan J."/>
            <person name="LaButti K."/>
            <person name="Hainaut M."/>
            <person name="Henrissat B."/>
            <person name="Grigoriev I.V."/>
            <person name="Spatafora J.W."/>
            <person name="Aime M.C."/>
        </authorList>
    </citation>
    <scope>NUCLEOTIDE SEQUENCE [LARGE SCALE GENOMIC DNA]</scope>
    <source>
        <strain evidence="3 4">MCA 4198</strain>
    </source>
</reference>
<sequence length="722" mass="80800">MPPQECPFAATSPTLPRHCSSVVQQHEQQLDRRWNYIRDNSISPSNMAEANRQGEEQVSGEGPHPRSSSCRSSREGPSSLQVYASAKAHLSVTDLVGPAWCEYLFQYRILGLAHLPISQRPEKVVTPQGATLVPDSTIAQQREQTLASGKAVHQTLEDEVQPVKVEVRTSVREDRWALRLLQMMVGLQALVEQGCCRELPVMGSIHGKLVLGIVDELSLRSLASGKTKSNSSVPHDKVSEPAKKRWSSQEEWKRESTRARRKSLTSSPAKKKARSASSQTSIAGFFGSSSELIDGTGEEGVGGFIKAVEGEGAEKEERTHKNAMGVFLSDAKTRSVWSLPSPGDQRHSRLQCMLYKRLLDGLFAGALLDLDDVETRNRPCFDAYATPFTPAMLFAMLGLKEDVTLSEVFLSDVQLVNVSPRYEIHRRRTLGDMGKMVTKMLLDIIDFARTKSCAGSAEDFPIVQAELSLIYHKRTTTGRFRRRGSSRRNKHKRGGDRSPAPRRQRERKLGVAKRLSNSTSTADLDEETDEEAERALALRTSLDAFGEVEEGAVDASIDDDVTLVPDPDESELGQNEIPLASKRRHSAFRLPTVKGGRKERDGRENEKEAIIGVARFRHEPQELETHLTDILSMWAGERPLKGVELQDTKRCHYCEFLDGCEWRLIKGQESLRNFHEDIKDRETSSAAVELQYGQEIGGRETQEDSEDEFWSQIPDIPEDLDW</sequence>
<dbReference type="GO" id="GO:0045145">
    <property type="term" value="F:single-stranded DNA 5'-3' DNA exonuclease activity"/>
    <property type="evidence" value="ECO:0007669"/>
    <property type="project" value="InterPro"/>
</dbReference>
<feature type="region of interest" description="Disordered" evidence="2">
    <location>
        <begin position="478"/>
        <end position="532"/>
    </location>
</feature>
<feature type="region of interest" description="Disordered" evidence="2">
    <location>
        <begin position="224"/>
        <end position="276"/>
    </location>
</feature>
<feature type="compositionally biased region" description="Low complexity" evidence="2">
    <location>
        <begin position="65"/>
        <end position="76"/>
    </location>
</feature>
<evidence type="ECO:0008006" key="5">
    <source>
        <dbReference type="Google" id="ProtNLM"/>
    </source>
</evidence>
<proteinExistence type="inferred from homology"/>
<dbReference type="InParanoid" id="A0A316YF76"/>
<dbReference type="Proteomes" id="UP000245768">
    <property type="component" value="Unassembled WGS sequence"/>
</dbReference>
<dbReference type="PANTHER" id="PTHR14464:SF4">
    <property type="entry name" value="EXONUCLEASE V"/>
    <property type="match status" value="1"/>
</dbReference>
<dbReference type="InterPro" id="IPR019190">
    <property type="entry name" value="EXOV"/>
</dbReference>
<dbReference type="EMBL" id="KZ819639">
    <property type="protein sequence ID" value="PWN87852.1"/>
    <property type="molecule type" value="Genomic_DNA"/>
</dbReference>
<evidence type="ECO:0000256" key="2">
    <source>
        <dbReference type="SAM" id="MobiDB-lite"/>
    </source>
</evidence>
<name>A0A316YF76_9BASI</name>
<gene>
    <name evidence="3" type="ORF">FA10DRAFT_178399</name>
</gene>
<comment type="similarity">
    <text evidence="1">Belongs to the EXO5 family.</text>
</comment>
<evidence type="ECO:0000313" key="4">
    <source>
        <dbReference type="Proteomes" id="UP000245768"/>
    </source>
</evidence>
<feature type="region of interest" description="Disordered" evidence="2">
    <location>
        <begin position="43"/>
        <end position="76"/>
    </location>
</feature>
<dbReference type="AlphaFoldDB" id="A0A316YF76"/>
<dbReference type="GO" id="GO:0005739">
    <property type="term" value="C:mitochondrion"/>
    <property type="evidence" value="ECO:0007669"/>
    <property type="project" value="TreeGrafter"/>
</dbReference>
<dbReference type="GO" id="GO:0005634">
    <property type="term" value="C:nucleus"/>
    <property type="evidence" value="ECO:0007669"/>
    <property type="project" value="TreeGrafter"/>
</dbReference>
<feature type="compositionally biased region" description="Polar residues" evidence="2">
    <location>
        <begin position="224"/>
        <end position="233"/>
    </location>
</feature>
<feature type="compositionally biased region" description="Basic residues" evidence="2">
    <location>
        <begin position="259"/>
        <end position="274"/>
    </location>
</feature>
<feature type="compositionally biased region" description="Acidic residues" evidence="2">
    <location>
        <begin position="523"/>
        <end position="532"/>
    </location>
</feature>
<dbReference type="OrthoDB" id="354769at2759"/>
<protein>
    <recommendedName>
        <fullName evidence="5">Exonuclease V</fullName>
    </recommendedName>
</protein>
<dbReference type="RefSeq" id="XP_025375050.1">
    <property type="nucleotide sequence ID" value="XM_025518281.1"/>
</dbReference>
<keyword evidence="4" id="KW-1185">Reference proteome</keyword>
<dbReference type="Pfam" id="PF09810">
    <property type="entry name" value="Exo5"/>
    <property type="match status" value="2"/>
</dbReference>
<feature type="compositionally biased region" description="Basic and acidic residues" evidence="2">
    <location>
        <begin position="234"/>
        <end position="258"/>
    </location>
</feature>
<feature type="compositionally biased region" description="Basic residues" evidence="2">
    <location>
        <begin position="478"/>
        <end position="506"/>
    </location>
</feature>
<organism evidence="3 4">
    <name type="scientific">Acaromyces ingoldii</name>
    <dbReference type="NCBI Taxonomy" id="215250"/>
    <lineage>
        <taxon>Eukaryota</taxon>
        <taxon>Fungi</taxon>
        <taxon>Dikarya</taxon>
        <taxon>Basidiomycota</taxon>
        <taxon>Ustilaginomycotina</taxon>
        <taxon>Exobasidiomycetes</taxon>
        <taxon>Exobasidiales</taxon>
        <taxon>Cryptobasidiaceae</taxon>
        <taxon>Acaromyces</taxon>
    </lineage>
</organism>
<dbReference type="GO" id="GO:0036297">
    <property type="term" value="P:interstrand cross-link repair"/>
    <property type="evidence" value="ECO:0007669"/>
    <property type="project" value="TreeGrafter"/>
</dbReference>
<accession>A0A316YF76</accession>
<dbReference type="PANTHER" id="PTHR14464">
    <property type="entry name" value="EXONUCLEASE V"/>
    <property type="match status" value="1"/>
</dbReference>
<evidence type="ECO:0000313" key="3">
    <source>
        <dbReference type="EMBL" id="PWN87852.1"/>
    </source>
</evidence>
<evidence type="ECO:0000256" key="1">
    <source>
        <dbReference type="ARBA" id="ARBA00009797"/>
    </source>
</evidence>